<keyword evidence="9" id="KW-1133">Transmembrane helix</keyword>
<dbReference type="GO" id="GO:0050650">
    <property type="term" value="P:chondroitin sulfate proteoglycan biosynthetic process"/>
    <property type="evidence" value="ECO:0007669"/>
    <property type="project" value="TreeGrafter"/>
</dbReference>
<evidence type="ECO:0000256" key="6">
    <source>
        <dbReference type="ARBA" id="ARBA00022723"/>
    </source>
</evidence>
<dbReference type="Pfam" id="PF02485">
    <property type="entry name" value="Branch"/>
    <property type="match status" value="1"/>
</dbReference>
<keyword evidence="10" id="KW-0333">Golgi apparatus</keyword>
<keyword evidence="4 15" id="KW-0808">Transferase</keyword>
<comment type="subcellular location">
    <subcellularLocation>
        <location evidence="2">Endoplasmic reticulum membrane</location>
        <topology evidence="2">Single-pass type II membrane protein</topology>
    </subcellularLocation>
    <subcellularLocation>
        <location evidence="1">Golgi apparatus membrane</location>
        <topology evidence="1">Single-pass type II membrane protein</topology>
    </subcellularLocation>
</comment>
<comment type="caution">
    <text evidence="15">The sequence shown here is derived from an EMBL/GenBank/DDBJ whole genome shotgun (WGS) entry which is preliminary data.</text>
</comment>
<sequence length="314" mass="37237">MIINYLLLVHKNPKQVEKLVNALDQEQVNFFIHVDGRKEIEPYQAVLKERKNIYFIPESFRVSVTWGNFSVVDAMINVMHFLKQNEVEGTVMVLSGQCYPIKNSKEIVRFLTNNPDINYIDRFEMPTEEGIWGKYRGMDRLEFYGFKIYGSDRVITKFPHVYHKDFYTLYNLKKVAKLVSVKPKLALKLFTKRKFPKYIEPYGGELWWALPMSTILEILSFLDKHPDYIPYHKDTVSVSEIFFHSIVHSLFPEEKCKPSLMYTNWKRKNCTLPVTFAKDDLDELMQQDDKLFARKFDIEYDDEILQLLDDKVLV</sequence>
<evidence type="ECO:0000256" key="14">
    <source>
        <dbReference type="ARBA" id="ARBA00042865"/>
    </source>
</evidence>
<keyword evidence="3 15" id="KW-0328">Glycosyltransferase</keyword>
<evidence type="ECO:0000256" key="12">
    <source>
        <dbReference type="ARBA" id="ARBA00023157"/>
    </source>
</evidence>
<keyword evidence="16" id="KW-1185">Reference proteome</keyword>
<evidence type="ECO:0000256" key="5">
    <source>
        <dbReference type="ARBA" id="ARBA00022692"/>
    </source>
</evidence>
<evidence type="ECO:0000256" key="4">
    <source>
        <dbReference type="ARBA" id="ARBA00022679"/>
    </source>
</evidence>
<dbReference type="GO" id="GO:0030158">
    <property type="term" value="F:protein xylosyltransferase activity"/>
    <property type="evidence" value="ECO:0007669"/>
    <property type="project" value="InterPro"/>
</dbReference>
<keyword evidence="12" id="KW-1015">Disulfide bond</keyword>
<dbReference type="GO" id="GO:0046872">
    <property type="term" value="F:metal ion binding"/>
    <property type="evidence" value="ECO:0007669"/>
    <property type="project" value="UniProtKB-KW"/>
</dbReference>
<keyword evidence="5" id="KW-0812">Transmembrane</keyword>
<keyword evidence="7" id="KW-0256">Endoplasmic reticulum</keyword>
<dbReference type="RefSeq" id="WP_140589442.1">
    <property type="nucleotide sequence ID" value="NZ_VFWZ01000001.1"/>
</dbReference>
<dbReference type="GO" id="GO:0016020">
    <property type="term" value="C:membrane"/>
    <property type="evidence" value="ECO:0007669"/>
    <property type="project" value="InterPro"/>
</dbReference>
<name>A0A504JK12_9FLAO</name>
<keyword evidence="6" id="KW-0479">Metal-binding</keyword>
<dbReference type="PANTHER" id="PTHR46025:SF3">
    <property type="entry name" value="XYLOSYLTRANSFERASE OXT"/>
    <property type="match status" value="1"/>
</dbReference>
<evidence type="ECO:0000256" key="9">
    <source>
        <dbReference type="ARBA" id="ARBA00022989"/>
    </source>
</evidence>
<dbReference type="AlphaFoldDB" id="A0A504JK12"/>
<evidence type="ECO:0000256" key="7">
    <source>
        <dbReference type="ARBA" id="ARBA00022824"/>
    </source>
</evidence>
<evidence type="ECO:0000256" key="8">
    <source>
        <dbReference type="ARBA" id="ARBA00022968"/>
    </source>
</evidence>
<dbReference type="GO" id="GO:0015012">
    <property type="term" value="P:heparan sulfate proteoglycan biosynthetic process"/>
    <property type="evidence" value="ECO:0007669"/>
    <property type="project" value="TreeGrafter"/>
</dbReference>
<evidence type="ECO:0000313" key="15">
    <source>
        <dbReference type="EMBL" id="TPN89142.1"/>
    </source>
</evidence>
<keyword evidence="8" id="KW-0735">Signal-anchor</keyword>
<evidence type="ECO:0000256" key="1">
    <source>
        <dbReference type="ARBA" id="ARBA00004323"/>
    </source>
</evidence>
<keyword evidence="11" id="KW-0472">Membrane</keyword>
<keyword evidence="13" id="KW-0325">Glycoprotein</keyword>
<organism evidence="15 16">
    <name type="scientific">Aquimarina algicola</name>
    <dbReference type="NCBI Taxonomy" id="2589995"/>
    <lineage>
        <taxon>Bacteria</taxon>
        <taxon>Pseudomonadati</taxon>
        <taxon>Bacteroidota</taxon>
        <taxon>Flavobacteriia</taxon>
        <taxon>Flavobacteriales</taxon>
        <taxon>Flavobacteriaceae</taxon>
        <taxon>Aquimarina</taxon>
    </lineage>
</organism>
<dbReference type="Proteomes" id="UP000315540">
    <property type="component" value="Unassembled WGS sequence"/>
</dbReference>
<evidence type="ECO:0000256" key="10">
    <source>
        <dbReference type="ARBA" id="ARBA00023034"/>
    </source>
</evidence>
<gene>
    <name evidence="15" type="ORF">FHK87_02655</name>
</gene>
<proteinExistence type="predicted"/>
<dbReference type="InterPro" id="IPR003406">
    <property type="entry name" value="Glyco_trans_14"/>
</dbReference>
<reference evidence="15 16" key="1">
    <citation type="submission" date="2019-06" db="EMBL/GenBank/DDBJ databases">
        <authorList>
            <person name="Meng X."/>
        </authorList>
    </citation>
    <scope>NUCLEOTIDE SEQUENCE [LARGE SCALE GENOMIC DNA]</scope>
    <source>
        <strain evidence="15 16">M625</strain>
    </source>
</reference>
<evidence type="ECO:0000256" key="11">
    <source>
        <dbReference type="ARBA" id="ARBA00023136"/>
    </source>
</evidence>
<evidence type="ECO:0000313" key="16">
    <source>
        <dbReference type="Proteomes" id="UP000315540"/>
    </source>
</evidence>
<accession>A0A504JK12</accession>
<dbReference type="OrthoDB" id="7943907at2"/>
<evidence type="ECO:0000256" key="3">
    <source>
        <dbReference type="ARBA" id="ARBA00022676"/>
    </source>
</evidence>
<evidence type="ECO:0000256" key="13">
    <source>
        <dbReference type="ARBA" id="ARBA00023180"/>
    </source>
</evidence>
<dbReference type="EMBL" id="VFWZ01000001">
    <property type="protein sequence ID" value="TPN89142.1"/>
    <property type="molecule type" value="Genomic_DNA"/>
</dbReference>
<protein>
    <recommendedName>
        <fullName evidence="14">Peptide O-xylosyltransferase</fullName>
    </recommendedName>
</protein>
<dbReference type="PANTHER" id="PTHR46025">
    <property type="entry name" value="XYLOSYLTRANSFERASE OXT"/>
    <property type="match status" value="1"/>
</dbReference>
<evidence type="ECO:0000256" key="2">
    <source>
        <dbReference type="ARBA" id="ARBA00004648"/>
    </source>
</evidence>
<dbReference type="InterPro" id="IPR043538">
    <property type="entry name" value="XYLT"/>
</dbReference>